<organism evidence="1 2">
    <name type="scientific">Fusobacterium necrogenes</name>
    <dbReference type="NCBI Taxonomy" id="858"/>
    <lineage>
        <taxon>Bacteria</taxon>
        <taxon>Fusobacteriati</taxon>
        <taxon>Fusobacteriota</taxon>
        <taxon>Fusobacteriia</taxon>
        <taxon>Fusobacteriales</taxon>
        <taxon>Fusobacteriaceae</taxon>
        <taxon>Fusobacterium</taxon>
    </lineage>
</organism>
<proteinExistence type="predicted"/>
<name>A0A377GWB3_9FUSO</name>
<dbReference type="RefSeq" id="WP_115268613.1">
    <property type="nucleotide sequence ID" value="NZ_CASFEE010000039.1"/>
</dbReference>
<accession>A0A377GWB3</accession>
<evidence type="ECO:0000313" key="1">
    <source>
        <dbReference type="EMBL" id="STO30841.1"/>
    </source>
</evidence>
<reference evidence="1 2" key="1">
    <citation type="submission" date="2018-06" db="EMBL/GenBank/DDBJ databases">
        <authorList>
            <consortium name="Pathogen Informatics"/>
            <person name="Doyle S."/>
        </authorList>
    </citation>
    <scope>NUCLEOTIDE SEQUENCE [LARGE SCALE GENOMIC DNA]</scope>
    <source>
        <strain evidence="1 2">NCTC10723</strain>
    </source>
</reference>
<keyword evidence="2" id="KW-1185">Reference proteome</keyword>
<dbReference type="EMBL" id="UGGU01000003">
    <property type="protein sequence ID" value="STO30841.1"/>
    <property type="molecule type" value="Genomic_DNA"/>
</dbReference>
<evidence type="ECO:0000313" key="2">
    <source>
        <dbReference type="Proteomes" id="UP000255328"/>
    </source>
</evidence>
<sequence length="251" mass="28827">MKKLSVIIMHKLPNRVRLKLSEPIKSLEAFKDNVTKDNESIELKYSPITKSVVATFNPEKINLQEAIYKILTAFSIENGMMPVKLLDGIEQKAIESFAIYSGASILMSGLNMLINREDTQLQNMMNWFSISLTSTAILEHACIETNRKGVFDLEILPAVYLVKSFLDTPKLSLVAMIWLTTFGRHIISTNNDAKEVKFFRIKNKQENKDYYIANVCEDNSIDNIGDLIYHIFFRKNKNMSKNTEKYITINK</sequence>
<gene>
    <name evidence="1" type="ORF">NCTC10723_00271</name>
</gene>
<protein>
    <submittedName>
        <fullName evidence="1">Uncharacterized protein</fullName>
    </submittedName>
</protein>
<dbReference type="OrthoDB" id="1931739at2"/>
<dbReference type="AlphaFoldDB" id="A0A377GWB3"/>
<dbReference type="Proteomes" id="UP000255328">
    <property type="component" value="Unassembled WGS sequence"/>
</dbReference>